<proteinExistence type="predicted"/>
<accession>A0A8T0H4R6</accession>
<dbReference type="PANTHER" id="PTHR31672:SF2">
    <property type="entry name" value="F-BOX DOMAIN-CONTAINING PROTEIN"/>
    <property type="match status" value="1"/>
</dbReference>
<dbReference type="PANTHER" id="PTHR31672">
    <property type="entry name" value="BNACNNG10540D PROTEIN"/>
    <property type="match status" value="1"/>
</dbReference>
<name>A0A8T0H4R6_CERPU</name>
<comment type="caution">
    <text evidence="1">The sequence shown here is derived from an EMBL/GenBank/DDBJ whole genome shotgun (WGS) entry which is preliminary data.</text>
</comment>
<dbReference type="EMBL" id="CM026429">
    <property type="protein sequence ID" value="KAG0565148.1"/>
    <property type="molecule type" value="Genomic_DNA"/>
</dbReference>
<sequence>MTSSNGESATREGSFMDERLWGMLQNHIDLSMIYAKLPNDAFFRLRAVCKDWNRLASDPIFLRESSNIPTLNFLVDGPMCNYRLLTYDSSSRRWNWTHGLPRADIGVGMGDLLLTRLNAHEHSVFNIQTRTVQTLPSLPPVDPERDLEHALDDTLIGMTVDTSVNPPSFRVILGHKEIGTRIYDSTTDSWSTDSLSMVVEWEPGQDSIFAHSDPTCVEFCGVLYIRLWGMYGEDINVYTYMLEDDWWSGIEQIIPNQYDFHTFDIGAWADRLFLFGMRDKPAREFVAWSRSERPNWTLFDRMPEDLYEWMQIEYEDLDRPSRDVNAKYWPCHEDMEIRTKFCGEYVLVFKCLGLADVAERAILYNLDSKVWQKVGIPKDDTREETEE</sequence>
<dbReference type="AlphaFoldDB" id="A0A8T0H4R6"/>
<evidence type="ECO:0000313" key="2">
    <source>
        <dbReference type="Proteomes" id="UP000822688"/>
    </source>
</evidence>
<evidence type="ECO:0008006" key="3">
    <source>
        <dbReference type="Google" id="ProtNLM"/>
    </source>
</evidence>
<dbReference type="SUPFAM" id="SSF81383">
    <property type="entry name" value="F-box domain"/>
    <property type="match status" value="1"/>
</dbReference>
<dbReference type="InterPro" id="IPR050796">
    <property type="entry name" value="SCF_F-box_component"/>
</dbReference>
<reference evidence="1" key="1">
    <citation type="submission" date="2020-06" db="EMBL/GenBank/DDBJ databases">
        <title>WGS assembly of Ceratodon purpureus strain R40.</title>
        <authorList>
            <person name="Carey S.B."/>
            <person name="Jenkins J."/>
            <person name="Shu S."/>
            <person name="Lovell J.T."/>
            <person name="Sreedasyam A."/>
            <person name="Maumus F."/>
            <person name="Tiley G.P."/>
            <person name="Fernandez-Pozo N."/>
            <person name="Barry K."/>
            <person name="Chen C."/>
            <person name="Wang M."/>
            <person name="Lipzen A."/>
            <person name="Daum C."/>
            <person name="Saski C.A."/>
            <person name="Payton A.C."/>
            <person name="Mcbreen J.C."/>
            <person name="Conrad R.E."/>
            <person name="Kollar L.M."/>
            <person name="Olsson S."/>
            <person name="Huttunen S."/>
            <person name="Landis J.B."/>
            <person name="Wickett N.J."/>
            <person name="Johnson M.G."/>
            <person name="Rensing S.A."/>
            <person name="Grimwood J."/>
            <person name="Schmutz J."/>
            <person name="Mcdaniel S.F."/>
        </authorList>
    </citation>
    <scope>NUCLEOTIDE SEQUENCE</scope>
    <source>
        <strain evidence="1">R40</strain>
    </source>
</reference>
<evidence type="ECO:0000313" key="1">
    <source>
        <dbReference type="EMBL" id="KAG0565148.1"/>
    </source>
</evidence>
<gene>
    <name evidence="1" type="ORF">KC19_8G168400</name>
</gene>
<protein>
    <recommendedName>
        <fullName evidence="3">F-box domain-containing protein</fullName>
    </recommendedName>
</protein>
<dbReference type="InterPro" id="IPR036047">
    <property type="entry name" value="F-box-like_dom_sf"/>
</dbReference>
<organism evidence="1 2">
    <name type="scientific">Ceratodon purpureus</name>
    <name type="common">Fire moss</name>
    <name type="synonym">Dicranum purpureum</name>
    <dbReference type="NCBI Taxonomy" id="3225"/>
    <lineage>
        <taxon>Eukaryota</taxon>
        <taxon>Viridiplantae</taxon>
        <taxon>Streptophyta</taxon>
        <taxon>Embryophyta</taxon>
        <taxon>Bryophyta</taxon>
        <taxon>Bryophytina</taxon>
        <taxon>Bryopsida</taxon>
        <taxon>Dicranidae</taxon>
        <taxon>Pseudoditrichales</taxon>
        <taxon>Ditrichaceae</taxon>
        <taxon>Ceratodon</taxon>
    </lineage>
</organism>
<keyword evidence="2" id="KW-1185">Reference proteome</keyword>
<dbReference type="Proteomes" id="UP000822688">
    <property type="component" value="Chromosome 8"/>
</dbReference>